<comment type="caution">
    <text evidence="13">The sequence shown here is derived from an EMBL/GenBank/DDBJ whole genome shotgun (WGS) entry which is preliminary data.</text>
</comment>
<dbReference type="PRINTS" id="PR00080">
    <property type="entry name" value="SDRFAMILY"/>
</dbReference>
<dbReference type="GO" id="GO:0016020">
    <property type="term" value="C:membrane"/>
    <property type="evidence" value="ECO:0007669"/>
    <property type="project" value="UniProtKB-SubCell"/>
</dbReference>
<dbReference type="InterPro" id="IPR036291">
    <property type="entry name" value="NAD(P)-bd_dom_sf"/>
</dbReference>
<accession>A0A559M1I5</accession>
<dbReference type="GO" id="GO:0052650">
    <property type="term" value="F:all-trans-retinol dehydrogenase (NADP+) activity"/>
    <property type="evidence" value="ECO:0007669"/>
    <property type="project" value="UniProtKB-ARBA"/>
</dbReference>
<evidence type="ECO:0000256" key="4">
    <source>
        <dbReference type="ARBA" id="ARBA00022857"/>
    </source>
</evidence>
<dbReference type="AlphaFoldDB" id="A0A559M1I5"/>
<evidence type="ECO:0000256" key="8">
    <source>
        <dbReference type="ARBA" id="ARBA00023136"/>
    </source>
</evidence>
<comment type="similarity">
    <text evidence="2 12">Belongs to the short-chain dehydrogenases/reductases (SDR) family.</text>
</comment>
<keyword evidence="14" id="KW-1185">Reference proteome</keyword>
<dbReference type="SUPFAM" id="SSF51735">
    <property type="entry name" value="NAD(P)-binding Rossmann-fold domains"/>
    <property type="match status" value="1"/>
</dbReference>
<dbReference type="Gene3D" id="3.40.50.720">
    <property type="entry name" value="NAD(P)-binding Rossmann-like Domain"/>
    <property type="match status" value="1"/>
</dbReference>
<keyword evidence="6" id="KW-0560">Oxidoreductase</keyword>
<evidence type="ECO:0000256" key="5">
    <source>
        <dbReference type="ARBA" id="ARBA00022989"/>
    </source>
</evidence>
<comment type="subcellular location">
    <subcellularLocation>
        <location evidence="1">Membrane</location>
        <topology evidence="1">Multi-pass membrane protein</topology>
    </subcellularLocation>
</comment>
<comment type="function">
    <text evidence="9">Catalyzes the reduction of all-trans-retinal to all-trans-retinol in the presence of NADPH.</text>
</comment>
<dbReference type="Proteomes" id="UP000315522">
    <property type="component" value="Unassembled WGS sequence"/>
</dbReference>
<reference evidence="13 14" key="1">
    <citation type="submission" date="2018-05" db="EMBL/GenBank/DDBJ databases">
        <title>Genome sequencing and assembly of the regulated plant pathogen Lachnellula willkommii and related sister species for the development of diagnostic species identification markers.</title>
        <authorList>
            <person name="Giroux E."/>
            <person name="Bilodeau G."/>
        </authorList>
    </citation>
    <scope>NUCLEOTIDE SEQUENCE [LARGE SCALE GENOMIC DNA]</scope>
    <source>
        <strain evidence="13 14">CBS 172.35</strain>
    </source>
</reference>
<sequence>MAGFLVKVQFLSPSISSYLQAPGLTSDPVGRFLKKTAFNPAFTILFILLARYTKKGNDLSILHETAYSRIRKLFYLGLVRWVSGYLDNGVLDNWTADTYDWDKEIVLITGGAGGIGGKVVQLLAEKGIKVVVLDVIPMTFETTSNVYYYKCDITSPSTLSSIASQIRKDVGDPTIIINNAGVARGKSILHSSEKDVRFTFEVNTLAHYWIAKEFLPSLVNNNHGMVVTVASTAAYVTVPNMVDYAASKAASLSFHEGLTAELTTNYNAPKVRTIVVNQGYTKTPLFEGFHNDSKFFMPTLEVGTVAEGIVKQVLSGHSGQVILPGSASLLTFFRGFPHWYQKRARGKGGHFMRKWNGRQVIDLDKWKREESGGSESA</sequence>
<organism evidence="13 14">
    <name type="scientific">Lachnellula willkommii</name>
    <dbReference type="NCBI Taxonomy" id="215461"/>
    <lineage>
        <taxon>Eukaryota</taxon>
        <taxon>Fungi</taxon>
        <taxon>Dikarya</taxon>
        <taxon>Ascomycota</taxon>
        <taxon>Pezizomycotina</taxon>
        <taxon>Leotiomycetes</taxon>
        <taxon>Helotiales</taxon>
        <taxon>Lachnaceae</taxon>
        <taxon>Lachnellula</taxon>
    </lineage>
</organism>
<gene>
    <name evidence="13" type="primary">RED2_1</name>
    <name evidence="13" type="ORF">LAWI1_G008334</name>
</gene>
<evidence type="ECO:0000256" key="3">
    <source>
        <dbReference type="ARBA" id="ARBA00022692"/>
    </source>
</evidence>
<evidence type="ECO:0000313" key="13">
    <source>
        <dbReference type="EMBL" id="TVY86814.1"/>
    </source>
</evidence>
<evidence type="ECO:0000313" key="14">
    <source>
        <dbReference type="Proteomes" id="UP000315522"/>
    </source>
</evidence>
<dbReference type="Pfam" id="PF00106">
    <property type="entry name" value="adh_short"/>
    <property type="match status" value="1"/>
</dbReference>
<name>A0A559M1I5_9HELO</name>
<keyword evidence="8" id="KW-0472">Membrane</keyword>
<dbReference type="InterPro" id="IPR002347">
    <property type="entry name" value="SDR_fam"/>
</dbReference>
<keyword evidence="5" id="KW-1133">Transmembrane helix</keyword>
<evidence type="ECO:0000256" key="11">
    <source>
        <dbReference type="ARBA" id="ARBA00082544"/>
    </source>
</evidence>
<keyword evidence="3" id="KW-0812">Transmembrane</keyword>
<proteinExistence type="inferred from homology"/>
<evidence type="ECO:0000256" key="9">
    <source>
        <dbReference type="ARBA" id="ARBA00059620"/>
    </source>
</evidence>
<evidence type="ECO:0000256" key="10">
    <source>
        <dbReference type="ARBA" id="ARBA00068717"/>
    </source>
</evidence>
<dbReference type="CDD" id="cd05339">
    <property type="entry name" value="17beta-HSDXI-like_SDR_c"/>
    <property type="match status" value="1"/>
</dbReference>
<evidence type="ECO:0000256" key="7">
    <source>
        <dbReference type="ARBA" id="ARBA00023098"/>
    </source>
</evidence>
<dbReference type="PRINTS" id="PR00081">
    <property type="entry name" value="GDHRDH"/>
</dbReference>
<evidence type="ECO:0000256" key="1">
    <source>
        <dbReference type="ARBA" id="ARBA00004141"/>
    </source>
</evidence>
<dbReference type="FunFam" id="3.40.50.720:FF:000131">
    <property type="entry name" value="Short-chain dehydrogenase/reductase 3"/>
    <property type="match status" value="1"/>
</dbReference>
<dbReference type="PANTHER" id="PTHR24322">
    <property type="entry name" value="PKSB"/>
    <property type="match status" value="1"/>
</dbReference>
<protein>
    <recommendedName>
        <fullName evidence="10">Short-chain dehydrogenase/reductase 3</fullName>
    </recommendedName>
    <alternativeName>
        <fullName evidence="11">Retinal short-chain dehydrogenase/reductase 1</fullName>
    </alternativeName>
</protein>
<evidence type="ECO:0000256" key="2">
    <source>
        <dbReference type="ARBA" id="ARBA00006484"/>
    </source>
</evidence>
<keyword evidence="4" id="KW-0521">NADP</keyword>
<dbReference type="EMBL" id="QGML01003056">
    <property type="protein sequence ID" value="TVY86814.1"/>
    <property type="molecule type" value="Genomic_DNA"/>
</dbReference>
<dbReference type="PANTHER" id="PTHR24322:SF736">
    <property type="entry name" value="RETINOL DEHYDROGENASE 10"/>
    <property type="match status" value="1"/>
</dbReference>
<evidence type="ECO:0000256" key="12">
    <source>
        <dbReference type="RuleBase" id="RU000363"/>
    </source>
</evidence>
<evidence type="ECO:0000256" key="6">
    <source>
        <dbReference type="ARBA" id="ARBA00023002"/>
    </source>
</evidence>
<keyword evidence="7" id="KW-0443">Lipid metabolism</keyword>